<evidence type="ECO:0000256" key="1">
    <source>
        <dbReference type="ARBA" id="ARBA00006484"/>
    </source>
</evidence>
<organism evidence="4 5">
    <name type="scientific">Serratia quinivorans</name>
    <dbReference type="NCBI Taxonomy" id="137545"/>
    <lineage>
        <taxon>Bacteria</taxon>
        <taxon>Pseudomonadati</taxon>
        <taxon>Pseudomonadota</taxon>
        <taxon>Gammaproteobacteria</taxon>
        <taxon>Enterobacterales</taxon>
        <taxon>Yersiniaceae</taxon>
        <taxon>Serratia</taxon>
    </lineage>
</organism>
<dbReference type="RefSeq" id="WP_165366699.1">
    <property type="nucleotide sequence ID" value="NZ_CAMKUF010000003.1"/>
</dbReference>
<dbReference type="AlphaFoldDB" id="A0A379ZY69"/>
<dbReference type="PANTHER" id="PTHR43115:SF4">
    <property type="entry name" value="DEHYDROGENASE_REDUCTASE SDR FAMILY MEMBER 11"/>
    <property type="match status" value="1"/>
</dbReference>
<sequence>MKKTIVIFGGSSGTGLAIIKALSGAYHTVCASRTEPPAEAKAGQWLSCDVRRSEAVNSVFNALHGEIYAVINCSATGAYAPFSPEYHAYWQEIVDTSVMGAVNVMSATCKYVPQCEHLITIGSIASRRPSPTPGNDIYAAAKTAVSRLQEDFRLRLRQEGAAMRVTLLTPGYIEGTRFGETFYRSNPEMQEPLFAAFQSLVPDDIAQAVLWCLSRPSHVEVSELVIRPREQAC</sequence>
<dbReference type="InterPro" id="IPR002347">
    <property type="entry name" value="SDR_fam"/>
</dbReference>
<gene>
    <name evidence="4" type="primary">ydfG_1</name>
    <name evidence="4" type="ORF">NCTC11544_03209</name>
</gene>
<dbReference type="PANTHER" id="PTHR43115">
    <property type="entry name" value="DEHYDROGENASE/REDUCTASE SDR FAMILY MEMBER 11"/>
    <property type="match status" value="1"/>
</dbReference>
<name>A0A379ZY69_9GAMM</name>
<dbReference type="PRINTS" id="PR00081">
    <property type="entry name" value="GDHRDH"/>
</dbReference>
<proteinExistence type="inferred from homology"/>
<evidence type="ECO:0000256" key="2">
    <source>
        <dbReference type="ARBA" id="ARBA00023002"/>
    </source>
</evidence>
<feature type="domain" description="Ketoreductase" evidence="3">
    <location>
        <begin position="3"/>
        <end position="176"/>
    </location>
</feature>
<dbReference type="SUPFAM" id="SSF51735">
    <property type="entry name" value="NAD(P)-binding Rossmann-fold domains"/>
    <property type="match status" value="1"/>
</dbReference>
<dbReference type="InterPro" id="IPR020904">
    <property type="entry name" value="Sc_DH/Rdtase_CS"/>
</dbReference>
<dbReference type="InterPro" id="IPR057326">
    <property type="entry name" value="KR_dom"/>
</dbReference>
<evidence type="ECO:0000259" key="3">
    <source>
        <dbReference type="SMART" id="SM00822"/>
    </source>
</evidence>
<accession>A0A379ZY69</accession>
<evidence type="ECO:0000313" key="5">
    <source>
        <dbReference type="Proteomes" id="UP000255529"/>
    </source>
</evidence>
<comment type="similarity">
    <text evidence="1">Belongs to the short-chain dehydrogenases/reductases (SDR) family.</text>
</comment>
<dbReference type="InterPro" id="IPR036291">
    <property type="entry name" value="NAD(P)-bd_dom_sf"/>
</dbReference>
<dbReference type="EC" id="1.1.1.-" evidence="4"/>
<dbReference type="Proteomes" id="UP000255529">
    <property type="component" value="Unassembled WGS sequence"/>
</dbReference>
<dbReference type="GO" id="GO:0016491">
    <property type="term" value="F:oxidoreductase activity"/>
    <property type="evidence" value="ECO:0007669"/>
    <property type="project" value="UniProtKB-KW"/>
</dbReference>
<dbReference type="EMBL" id="UGYN01000002">
    <property type="protein sequence ID" value="SUI70704.1"/>
    <property type="molecule type" value="Genomic_DNA"/>
</dbReference>
<dbReference type="Pfam" id="PF00106">
    <property type="entry name" value="adh_short"/>
    <property type="match status" value="1"/>
</dbReference>
<dbReference type="SMART" id="SM00822">
    <property type="entry name" value="PKS_KR"/>
    <property type="match status" value="1"/>
</dbReference>
<reference evidence="4 5" key="1">
    <citation type="submission" date="2018-06" db="EMBL/GenBank/DDBJ databases">
        <authorList>
            <consortium name="Pathogen Informatics"/>
            <person name="Doyle S."/>
        </authorList>
    </citation>
    <scope>NUCLEOTIDE SEQUENCE [LARGE SCALE GENOMIC DNA]</scope>
    <source>
        <strain evidence="4 5">NCTC11544</strain>
    </source>
</reference>
<dbReference type="Gene3D" id="3.40.50.720">
    <property type="entry name" value="NAD(P)-binding Rossmann-like Domain"/>
    <property type="match status" value="1"/>
</dbReference>
<protein>
    <submittedName>
        <fullName evidence="4">NADP-dependent 3-hydroxy acid dehydrogenase YdfG</fullName>
        <ecNumber evidence="4">1.1.1.-</ecNumber>
    </submittedName>
</protein>
<keyword evidence="2 4" id="KW-0560">Oxidoreductase</keyword>
<evidence type="ECO:0000313" key="4">
    <source>
        <dbReference type="EMBL" id="SUI70704.1"/>
    </source>
</evidence>
<dbReference type="PROSITE" id="PS00061">
    <property type="entry name" value="ADH_SHORT"/>
    <property type="match status" value="1"/>
</dbReference>